<feature type="transmembrane region" description="Helical" evidence="1">
    <location>
        <begin position="12"/>
        <end position="33"/>
    </location>
</feature>
<dbReference type="Pfam" id="PF05686">
    <property type="entry name" value="Glyco_transf_90"/>
    <property type="match status" value="1"/>
</dbReference>
<dbReference type="InterPro" id="IPR006598">
    <property type="entry name" value="CAP10"/>
</dbReference>
<reference evidence="3 4" key="1">
    <citation type="submission" date="2019-12" db="EMBL/GenBank/DDBJ databases">
        <authorList>
            <person name="Alioto T."/>
            <person name="Alioto T."/>
            <person name="Gomez Garrido J."/>
        </authorList>
    </citation>
    <scope>NUCLEOTIDE SEQUENCE [LARGE SCALE GENOMIC DNA]</scope>
</reference>
<sequence length="484" mass="56269">MALSEILNRQPGKSTVAFFLVILVSIAAITRWINVSIMTGPLQKKFLLRGTSQTYSSEFDCSLNCSDISPLNSTDNKEPSESCPEYFKWIHEDLKPWKVTGITKEMVEKAKERAHLNIVIMNRRMYIRKFKEAFQTRDTVTIWGILQLLRFYPGKLPDLDLMFECGDVPKIRKHDYARSNASYPPPPMFHYCGDDSSFDIVFPDWSFWGWPELNIKPWGILKKDLQEGNGRIKWSDREPYAYWKGNARVSTVRHELVKCNASEWNARIDQVDWGHEIKHGFETADLASQCTHRYKIYAEGVAWSVSEKYILACDSMSLMINPRYYDFYTRSLLPTIHYWPINEKDKCKSIKFAVEWGNKHMNEAQEIGKRGSKYVQEQLKMKFVYDYMFHSLTEYSNLLKYKPTVPKGAVEVCSETMVCSVEGSMKKLRIDSMVKNPADSSPCTMPSSYYPAELEDFLEMKENLTKQVRTLEESERIGIPTMKI</sequence>
<evidence type="ECO:0000313" key="4">
    <source>
        <dbReference type="Proteomes" id="UP000594638"/>
    </source>
</evidence>
<keyword evidence="1" id="KW-0472">Membrane</keyword>
<evidence type="ECO:0000313" key="3">
    <source>
        <dbReference type="EMBL" id="CAA3015232.1"/>
    </source>
</evidence>
<dbReference type="PANTHER" id="PTHR12203:SF108">
    <property type="entry name" value="O-GLUCOSYLTRANSFERASE RUMI HOMOLOG"/>
    <property type="match status" value="1"/>
</dbReference>
<proteinExistence type="predicted"/>
<dbReference type="EMBL" id="CACTIH010007534">
    <property type="protein sequence ID" value="CAA3015232.1"/>
    <property type="molecule type" value="Genomic_DNA"/>
</dbReference>
<evidence type="ECO:0000259" key="2">
    <source>
        <dbReference type="SMART" id="SM00672"/>
    </source>
</evidence>
<dbReference type="PANTHER" id="PTHR12203">
    <property type="entry name" value="KDEL LYS-ASP-GLU-LEU CONTAINING - RELATED"/>
    <property type="match status" value="1"/>
</dbReference>
<protein>
    <submittedName>
        <fullName evidence="3">O-glucosyltransferase 1-like</fullName>
    </submittedName>
</protein>
<feature type="domain" description="Glycosyl transferase CAP10" evidence="2">
    <location>
        <begin position="155"/>
        <end position="402"/>
    </location>
</feature>
<dbReference type="OrthoDB" id="202415at2759"/>
<dbReference type="AlphaFoldDB" id="A0A8S0U7W0"/>
<comment type="caution">
    <text evidence="3">The sequence shown here is derived from an EMBL/GenBank/DDBJ whole genome shotgun (WGS) entry which is preliminary data.</text>
</comment>
<keyword evidence="1" id="KW-1133">Transmembrane helix</keyword>
<keyword evidence="1" id="KW-0812">Transmembrane</keyword>
<keyword evidence="4" id="KW-1185">Reference proteome</keyword>
<name>A0A8S0U7W0_OLEEU</name>
<dbReference type="Proteomes" id="UP000594638">
    <property type="component" value="Unassembled WGS sequence"/>
</dbReference>
<gene>
    <name evidence="3" type="ORF">OLEA9_A010385</name>
</gene>
<organism evidence="3 4">
    <name type="scientific">Olea europaea subsp. europaea</name>
    <dbReference type="NCBI Taxonomy" id="158383"/>
    <lineage>
        <taxon>Eukaryota</taxon>
        <taxon>Viridiplantae</taxon>
        <taxon>Streptophyta</taxon>
        <taxon>Embryophyta</taxon>
        <taxon>Tracheophyta</taxon>
        <taxon>Spermatophyta</taxon>
        <taxon>Magnoliopsida</taxon>
        <taxon>eudicotyledons</taxon>
        <taxon>Gunneridae</taxon>
        <taxon>Pentapetalae</taxon>
        <taxon>asterids</taxon>
        <taxon>lamiids</taxon>
        <taxon>Lamiales</taxon>
        <taxon>Oleaceae</taxon>
        <taxon>Oleeae</taxon>
        <taxon>Olea</taxon>
    </lineage>
</organism>
<evidence type="ECO:0000256" key="1">
    <source>
        <dbReference type="SAM" id="Phobius"/>
    </source>
</evidence>
<dbReference type="SMART" id="SM00672">
    <property type="entry name" value="CAP10"/>
    <property type="match status" value="1"/>
</dbReference>
<dbReference type="Gramene" id="OE9A010385T1">
    <property type="protein sequence ID" value="OE9A010385C1"/>
    <property type="gene ID" value="OE9A010385"/>
</dbReference>
<accession>A0A8S0U7W0</accession>
<dbReference type="InterPro" id="IPR051091">
    <property type="entry name" value="O-Glucosyltr/Glycosyltrsf_90"/>
</dbReference>